<evidence type="ECO:0000259" key="3">
    <source>
        <dbReference type="Pfam" id="PF12697"/>
    </source>
</evidence>
<comment type="similarity">
    <text evidence="1">Belongs to the peptidase S33 family.</text>
</comment>
<dbReference type="InterPro" id="IPR000073">
    <property type="entry name" value="AB_hydrolase_1"/>
</dbReference>
<feature type="domain" description="AB hydrolase-1" evidence="3">
    <location>
        <begin position="26"/>
        <end position="272"/>
    </location>
</feature>
<evidence type="ECO:0000313" key="5">
    <source>
        <dbReference type="Proteomes" id="UP000317722"/>
    </source>
</evidence>
<protein>
    <submittedName>
        <fullName evidence="4">Alpha/beta hydrolase</fullName>
    </submittedName>
</protein>
<dbReference type="OrthoDB" id="9796770at2"/>
<dbReference type="PANTHER" id="PTHR43433:SF1">
    <property type="entry name" value="BLL5160 PROTEIN"/>
    <property type="match status" value="1"/>
</dbReference>
<comment type="caution">
    <text evidence="4">The sequence shown here is derived from an EMBL/GenBank/DDBJ whole genome shotgun (WGS) entry which is preliminary data.</text>
</comment>
<name>A0A502CTQ3_9MICO</name>
<evidence type="ECO:0000256" key="2">
    <source>
        <dbReference type="ARBA" id="ARBA00022801"/>
    </source>
</evidence>
<dbReference type="Proteomes" id="UP000317722">
    <property type="component" value="Unassembled WGS sequence"/>
</dbReference>
<keyword evidence="2 4" id="KW-0378">Hydrolase</keyword>
<dbReference type="InterPro" id="IPR050471">
    <property type="entry name" value="AB_hydrolase"/>
</dbReference>
<dbReference type="PRINTS" id="PR00793">
    <property type="entry name" value="PROAMNOPTASE"/>
</dbReference>
<dbReference type="GO" id="GO:0006508">
    <property type="term" value="P:proteolysis"/>
    <property type="evidence" value="ECO:0007669"/>
    <property type="project" value="InterPro"/>
</dbReference>
<dbReference type="PANTHER" id="PTHR43433">
    <property type="entry name" value="HYDROLASE, ALPHA/BETA FOLD FAMILY PROTEIN"/>
    <property type="match status" value="1"/>
</dbReference>
<proteinExistence type="inferred from homology"/>
<organism evidence="4 5">
    <name type="scientific">Pedococcus bigeumensis</name>
    <dbReference type="NCBI Taxonomy" id="433644"/>
    <lineage>
        <taxon>Bacteria</taxon>
        <taxon>Bacillati</taxon>
        <taxon>Actinomycetota</taxon>
        <taxon>Actinomycetes</taxon>
        <taxon>Micrococcales</taxon>
        <taxon>Intrasporangiaceae</taxon>
        <taxon>Pedococcus</taxon>
    </lineage>
</organism>
<dbReference type="RefSeq" id="WP_140741552.1">
    <property type="nucleotide sequence ID" value="NZ_RCZM01000004.1"/>
</dbReference>
<dbReference type="Pfam" id="PF12697">
    <property type="entry name" value="Abhydrolase_6"/>
    <property type="match status" value="1"/>
</dbReference>
<dbReference type="InterPro" id="IPR029058">
    <property type="entry name" value="AB_hydrolase_fold"/>
</dbReference>
<dbReference type="Gene3D" id="3.40.50.1820">
    <property type="entry name" value="alpha/beta hydrolase"/>
    <property type="match status" value="1"/>
</dbReference>
<accession>A0A502CTQ3</accession>
<dbReference type="InterPro" id="IPR002410">
    <property type="entry name" value="Peptidase_S33"/>
</dbReference>
<evidence type="ECO:0000313" key="4">
    <source>
        <dbReference type="EMBL" id="TPG16213.1"/>
    </source>
</evidence>
<evidence type="ECO:0000256" key="1">
    <source>
        <dbReference type="ARBA" id="ARBA00010088"/>
    </source>
</evidence>
<dbReference type="SUPFAM" id="SSF53474">
    <property type="entry name" value="alpha/beta-Hydrolases"/>
    <property type="match status" value="1"/>
</dbReference>
<gene>
    <name evidence="4" type="ORF">EAH86_13460</name>
</gene>
<dbReference type="GO" id="GO:0004177">
    <property type="term" value="F:aminopeptidase activity"/>
    <property type="evidence" value="ECO:0007669"/>
    <property type="project" value="UniProtKB-EC"/>
</dbReference>
<dbReference type="EMBL" id="RCZM01000004">
    <property type="protein sequence ID" value="TPG16213.1"/>
    <property type="molecule type" value="Genomic_DNA"/>
</dbReference>
<dbReference type="AlphaFoldDB" id="A0A502CTQ3"/>
<keyword evidence="5" id="KW-1185">Reference proteome</keyword>
<reference evidence="4 5" key="1">
    <citation type="journal article" date="2019" name="Environ. Microbiol.">
        <title>Species interactions and distinct microbial communities in high Arctic permafrost affected cryosols are associated with the CH4 and CO2 gas fluxes.</title>
        <authorList>
            <person name="Altshuler I."/>
            <person name="Hamel J."/>
            <person name="Turney S."/>
            <person name="Magnuson E."/>
            <person name="Levesque R."/>
            <person name="Greer C."/>
            <person name="Whyte L.G."/>
        </authorList>
    </citation>
    <scope>NUCLEOTIDE SEQUENCE [LARGE SCALE GENOMIC DNA]</scope>
    <source>
        <strain evidence="4 5">S9.3A</strain>
    </source>
</reference>
<sequence length="283" mass="29652">MDRTPFTVPTPSGHLGGWRAGAGAPVLLLHGGPGLSYGHLDPLAEELAAGYEVAFFQQRGLEPSTTEGPFTVAQAVADIASVLDGLGWERAWLVGHSWGGHLAFHAASSLPERLLGVLSIDPLGAVGDGGAEAFGAEMIRRVPEHLQARAQELDDKDTDGTASDADEQEMLDIVWPSYFATPAAATPRPPLAVSSAAHLGLWEDLVVQLPRLEKALASITVPVGVLAGAESPMPPTEAAQTTADRIPDAWAHLEPGVGHFVWLERPGCALAALDRLAQGTPET</sequence>